<dbReference type="GO" id="GO:0016020">
    <property type="term" value="C:membrane"/>
    <property type="evidence" value="ECO:0007669"/>
    <property type="project" value="UniProtKB-SubCell"/>
</dbReference>
<dbReference type="EMBL" id="JACHIG010000001">
    <property type="protein sequence ID" value="MBB5030499.1"/>
    <property type="molecule type" value="Genomic_DNA"/>
</dbReference>
<organism evidence="7 8">
    <name type="scientific">Prosthecobacter vanneervenii</name>
    <dbReference type="NCBI Taxonomy" id="48466"/>
    <lineage>
        <taxon>Bacteria</taxon>
        <taxon>Pseudomonadati</taxon>
        <taxon>Verrucomicrobiota</taxon>
        <taxon>Verrucomicrobiia</taxon>
        <taxon>Verrucomicrobiales</taxon>
        <taxon>Verrucomicrobiaceae</taxon>
        <taxon>Prosthecobacter</taxon>
    </lineage>
</organism>
<evidence type="ECO:0000313" key="7">
    <source>
        <dbReference type="EMBL" id="MBB5030499.1"/>
    </source>
</evidence>
<feature type="transmembrane region" description="Helical" evidence="5">
    <location>
        <begin position="52"/>
        <end position="71"/>
    </location>
</feature>
<feature type="transmembrane region" description="Helical" evidence="5">
    <location>
        <begin position="157"/>
        <end position="175"/>
    </location>
</feature>
<evidence type="ECO:0000313" key="8">
    <source>
        <dbReference type="Proteomes" id="UP000590740"/>
    </source>
</evidence>
<evidence type="ECO:0000259" key="6">
    <source>
        <dbReference type="Pfam" id="PF04932"/>
    </source>
</evidence>
<dbReference type="AlphaFoldDB" id="A0A7W8DHV5"/>
<feature type="transmembrane region" description="Helical" evidence="5">
    <location>
        <begin position="461"/>
        <end position="480"/>
    </location>
</feature>
<evidence type="ECO:0000256" key="1">
    <source>
        <dbReference type="ARBA" id="ARBA00004141"/>
    </source>
</evidence>
<evidence type="ECO:0000256" key="5">
    <source>
        <dbReference type="SAM" id="Phobius"/>
    </source>
</evidence>
<name>A0A7W8DHV5_9BACT</name>
<dbReference type="RefSeq" id="WP_184337263.1">
    <property type="nucleotide sequence ID" value="NZ_JACHIG010000001.1"/>
</dbReference>
<feature type="transmembrane region" description="Helical" evidence="5">
    <location>
        <begin position="318"/>
        <end position="338"/>
    </location>
</feature>
<dbReference type="PANTHER" id="PTHR37422:SF13">
    <property type="entry name" value="LIPOPOLYSACCHARIDE BIOSYNTHESIS PROTEIN PA4999-RELATED"/>
    <property type="match status" value="1"/>
</dbReference>
<feature type="transmembrane region" description="Helical" evidence="5">
    <location>
        <begin position="350"/>
        <end position="368"/>
    </location>
</feature>
<dbReference type="Proteomes" id="UP000590740">
    <property type="component" value="Unassembled WGS sequence"/>
</dbReference>
<comment type="caution">
    <text evidence="7">The sequence shown here is derived from an EMBL/GenBank/DDBJ whole genome shotgun (WGS) entry which is preliminary data.</text>
</comment>
<evidence type="ECO:0000256" key="3">
    <source>
        <dbReference type="ARBA" id="ARBA00022989"/>
    </source>
</evidence>
<feature type="transmembrane region" description="Helical" evidence="5">
    <location>
        <begin position="20"/>
        <end position="40"/>
    </location>
</feature>
<gene>
    <name evidence="7" type="ORF">HNQ65_000053</name>
</gene>
<feature type="transmembrane region" description="Helical" evidence="5">
    <location>
        <begin position="221"/>
        <end position="239"/>
    </location>
</feature>
<proteinExistence type="predicted"/>
<feature type="transmembrane region" description="Helical" evidence="5">
    <location>
        <begin position="187"/>
        <end position="215"/>
    </location>
</feature>
<keyword evidence="4 5" id="KW-0472">Membrane</keyword>
<sequence>MDFICACLLVFFWYVRPQDIFAVIGGVSVVKYAMYVGIVATVRRAGGFSRAILWAVPMDWLISAYCLWIIYATADHVAAIKEVFTYFSFHMVTALALNSWAKIEKYLNLWLGCLAVLALLAVSTHWDFELVAGSAELIRDFHDRLTLNTWVFRNPNALGHGVVTLIPAGIAWWVMAGGKNKMLGIALIALAVHCVLLTESKGAFLAGAGGLTMLFLFKRPVWLQLVLLALVYAVGLAALKSLPRMDTLSKNDEGIQGRMIVWQQGKFSMESTVTGAGLKMFQGYVPVRNGKLHRTFYIQIATHGSYVRNGADLGYMGLLLFAGVFYGGVRVLLVAQSVPGSEAMRVQRTLYALIATTVFSCWVVDRAYHMDFFLLSGVISAFHRRFLPGNKGREEDAAETEALAGPESKLLLPATVGGAPAAEKVSEALAATRSQDTENEELADKDTPDQFGAIKLNWSRVGLIDIMIMYLIMEVLIYFWELFSTDFVVF</sequence>
<keyword evidence="3 5" id="KW-1133">Transmembrane helix</keyword>
<feature type="domain" description="O-antigen ligase-related" evidence="6">
    <location>
        <begin position="187"/>
        <end position="322"/>
    </location>
</feature>
<keyword evidence="2 5" id="KW-0812">Transmembrane</keyword>
<keyword evidence="8" id="KW-1185">Reference proteome</keyword>
<dbReference type="PANTHER" id="PTHR37422">
    <property type="entry name" value="TEICHURONIC ACID BIOSYNTHESIS PROTEIN TUAE"/>
    <property type="match status" value="1"/>
</dbReference>
<evidence type="ECO:0000256" key="4">
    <source>
        <dbReference type="ARBA" id="ARBA00023136"/>
    </source>
</evidence>
<protein>
    <recommendedName>
        <fullName evidence="6">O-antigen ligase-related domain-containing protein</fullName>
    </recommendedName>
</protein>
<dbReference type="InterPro" id="IPR007016">
    <property type="entry name" value="O-antigen_ligase-rel_domated"/>
</dbReference>
<dbReference type="InterPro" id="IPR051533">
    <property type="entry name" value="WaaL-like"/>
</dbReference>
<feature type="transmembrane region" description="Helical" evidence="5">
    <location>
        <begin position="83"/>
        <end position="100"/>
    </location>
</feature>
<dbReference type="Pfam" id="PF04932">
    <property type="entry name" value="Wzy_C"/>
    <property type="match status" value="1"/>
</dbReference>
<feature type="transmembrane region" description="Helical" evidence="5">
    <location>
        <begin position="107"/>
        <end position="126"/>
    </location>
</feature>
<evidence type="ECO:0000256" key="2">
    <source>
        <dbReference type="ARBA" id="ARBA00022692"/>
    </source>
</evidence>
<comment type="subcellular location">
    <subcellularLocation>
        <location evidence="1">Membrane</location>
        <topology evidence="1">Multi-pass membrane protein</topology>
    </subcellularLocation>
</comment>
<reference evidence="7 8" key="1">
    <citation type="submission" date="2020-08" db="EMBL/GenBank/DDBJ databases">
        <title>Genomic Encyclopedia of Type Strains, Phase IV (KMG-IV): sequencing the most valuable type-strain genomes for metagenomic binning, comparative biology and taxonomic classification.</title>
        <authorList>
            <person name="Goeker M."/>
        </authorList>
    </citation>
    <scope>NUCLEOTIDE SEQUENCE [LARGE SCALE GENOMIC DNA]</scope>
    <source>
        <strain evidence="7 8">DSM 12252</strain>
    </source>
</reference>
<accession>A0A7W8DHV5</accession>